<keyword evidence="3" id="KW-0997">Cell inner membrane</keyword>
<comment type="caution">
    <text evidence="9">The sequence shown here is derived from an EMBL/GenBank/DDBJ whole genome shotgun (WGS) entry which is preliminary data.</text>
</comment>
<dbReference type="Proteomes" id="UP000006462">
    <property type="component" value="Unassembled WGS sequence"/>
</dbReference>
<protein>
    <submittedName>
        <fullName evidence="9">TRAP transporter, DctM subunit</fullName>
    </submittedName>
</protein>
<dbReference type="InterPro" id="IPR010656">
    <property type="entry name" value="DctM"/>
</dbReference>
<feature type="transmembrane region" description="Helical" evidence="7">
    <location>
        <begin position="94"/>
        <end position="120"/>
    </location>
</feature>
<sequence>MDGVTLSIISLLILMVLLSLGVPIAFCFSGALLFMVTFGDISMKGMMMWGLQQILSPSLLCVPLFIYAGSLMSGSGIAKYLLDFVDVFVGRVKGGLGIVAIVTCGIMGAISGSAFTGLAATGSMLIPEMVKRGYPRSCATALITASSILGTLIPPSTPMIIFGWVTNTNVLACFLSTVGPGILTIIIFCAINMLICHNLDMKLLPPLSKQEKRHQIISKGWKALPAILMPLIILGGIYSGATTPTEAAAVATVYCFPVGFLIYKGLKPKNTFQITKDSAVSAGTIMVMIMCSMMLSQTYVRLQAPQAIMGSIFGITQNKFLILLLINALLLFVGMIVNDTTGIILVAPLLQPLATSIGIHPVHYAAIFGVNLGIGCLTPPYASLLYLGMRVGKVEFSDILPYVCLFLLGYLPVMLATTYWPALSLFLPRVFGYV</sequence>
<dbReference type="NCBIfam" id="TIGR00786">
    <property type="entry name" value="dctM"/>
    <property type="match status" value="1"/>
</dbReference>
<feature type="transmembrane region" description="Helical" evidence="7">
    <location>
        <begin position="6"/>
        <end position="38"/>
    </location>
</feature>
<feature type="transmembrane region" description="Helical" evidence="7">
    <location>
        <begin position="320"/>
        <end position="350"/>
    </location>
</feature>
<feature type="transmembrane region" description="Helical" evidence="7">
    <location>
        <begin position="220"/>
        <end position="241"/>
    </location>
</feature>
<dbReference type="EMBL" id="ADFP01000082">
    <property type="protein sequence ID" value="EFB90420.1"/>
    <property type="molecule type" value="Genomic_DNA"/>
</dbReference>
<reference evidence="9 10" key="1">
    <citation type="submission" date="2009-12" db="EMBL/GenBank/DDBJ databases">
        <authorList>
            <person name="Shrivastava S."/>
            <person name="Madupu R."/>
            <person name="Durkin A.S."/>
            <person name="Torralba M."/>
            <person name="Methe B."/>
            <person name="Sutton G.G."/>
            <person name="Strausberg R.L."/>
            <person name="Nelson K.E."/>
        </authorList>
    </citation>
    <scope>NUCLEOTIDE SEQUENCE [LARGE SCALE GENOMIC DNA]</scope>
    <source>
        <strain evidence="9 10">W5455</strain>
    </source>
</reference>
<keyword evidence="5 7" id="KW-1133">Transmembrane helix</keyword>
<keyword evidence="10" id="KW-1185">Reference proteome</keyword>
<evidence type="ECO:0000256" key="5">
    <source>
        <dbReference type="ARBA" id="ARBA00022989"/>
    </source>
</evidence>
<evidence type="ECO:0000313" key="9">
    <source>
        <dbReference type="EMBL" id="EFB90420.1"/>
    </source>
</evidence>
<evidence type="ECO:0000313" key="10">
    <source>
        <dbReference type="Proteomes" id="UP000006462"/>
    </source>
</evidence>
<feature type="transmembrane region" description="Helical" evidence="7">
    <location>
        <begin position="362"/>
        <end position="387"/>
    </location>
</feature>
<keyword evidence="4 7" id="KW-0812">Transmembrane</keyword>
<evidence type="ECO:0000256" key="6">
    <source>
        <dbReference type="ARBA" id="ARBA00023136"/>
    </source>
</evidence>
<dbReference type="PANTHER" id="PTHR33362">
    <property type="entry name" value="SIALIC ACID TRAP TRANSPORTER PERMEASE PROTEIN SIAT-RELATED"/>
    <property type="match status" value="1"/>
</dbReference>
<dbReference type="Pfam" id="PF06808">
    <property type="entry name" value="DctM"/>
    <property type="match status" value="1"/>
</dbReference>
<feature type="transmembrane region" description="Helical" evidence="7">
    <location>
        <begin position="59"/>
        <end position="82"/>
    </location>
</feature>
<name>A0ABM9ZU31_9BACT</name>
<organism evidence="9 10">
    <name type="scientific">Pyramidobacter piscolens W5455</name>
    <dbReference type="NCBI Taxonomy" id="352165"/>
    <lineage>
        <taxon>Bacteria</taxon>
        <taxon>Thermotogati</taxon>
        <taxon>Synergistota</taxon>
        <taxon>Synergistia</taxon>
        <taxon>Synergistales</taxon>
        <taxon>Dethiosulfovibrionaceae</taxon>
        <taxon>Pyramidobacter</taxon>
    </lineage>
</organism>
<evidence type="ECO:0000256" key="7">
    <source>
        <dbReference type="SAM" id="Phobius"/>
    </source>
</evidence>
<evidence type="ECO:0000256" key="1">
    <source>
        <dbReference type="ARBA" id="ARBA00004429"/>
    </source>
</evidence>
<gene>
    <name evidence="9" type="ORF">HMPREF7215_1932</name>
</gene>
<comment type="subcellular location">
    <subcellularLocation>
        <location evidence="1">Cell inner membrane</location>
        <topology evidence="1">Multi-pass membrane protein</topology>
    </subcellularLocation>
</comment>
<keyword evidence="2" id="KW-1003">Cell membrane</keyword>
<feature type="transmembrane region" description="Helical" evidence="7">
    <location>
        <begin position="141"/>
        <end position="165"/>
    </location>
</feature>
<evidence type="ECO:0000259" key="8">
    <source>
        <dbReference type="Pfam" id="PF06808"/>
    </source>
</evidence>
<evidence type="ECO:0000256" key="3">
    <source>
        <dbReference type="ARBA" id="ARBA00022519"/>
    </source>
</evidence>
<keyword evidence="6 7" id="KW-0472">Membrane</keyword>
<proteinExistence type="predicted"/>
<feature type="transmembrane region" description="Helical" evidence="7">
    <location>
        <begin position="177"/>
        <end position="199"/>
    </location>
</feature>
<feature type="transmembrane region" description="Helical" evidence="7">
    <location>
        <begin position="247"/>
        <end position="266"/>
    </location>
</feature>
<feature type="transmembrane region" description="Helical" evidence="7">
    <location>
        <begin position="278"/>
        <end position="300"/>
    </location>
</feature>
<dbReference type="InterPro" id="IPR004681">
    <property type="entry name" value="TRAP_DctM"/>
</dbReference>
<accession>A0ABM9ZU31</accession>
<feature type="domain" description="TRAP C4-dicarboxylate transport system permease DctM subunit" evidence="8">
    <location>
        <begin position="11"/>
        <end position="423"/>
    </location>
</feature>
<feature type="transmembrane region" description="Helical" evidence="7">
    <location>
        <begin position="399"/>
        <end position="420"/>
    </location>
</feature>
<evidence type="ECO:0000256" key="4">
    <source>
        <dbReference type="ARBA" id="ARBA00022692"/>
    </source>
</evidence>
<dbReference type="PIRSF" id="PIRSF006066">
    <property type="entry name" value="HI0050"/>
    <property type="match status" value="1"/>
</dbReference>
<evidence type="ECO:0000256" key="2">
    <source>
        <dbReference type="ARBA" id="ARBA00022475"/>
    </source>
</evidence>
<dbReference type="RefSeq" id="WP_009165125.1">
    <property type="nucleotide sequence ID" value="NZ_ADFP01000082.1"/>
</dbReference>